<keyword evidence="2" id="KW-0812">Transmembrane</keyword>
<keyword evidence="2" id="KW-1133">Transmembrane helix</keyword>
<keyword evidence="1" id="KW-0175">Coiled coil</keyword>
<dbReference type="GO" id="GO:0016787">
    <property type="term" value="F:hydrolase activity"/>
    <property type="evidence" value="ECO:0007669"/>
    <property type="project" value="UniProtKB-KW"/>
</dbReference>
<dbReference type="Proteomes" id="UP000555828">
    <property type="component" value="Unassembled WGS sequence"/>
</dbReference>
<sequence length="90" mass="10291">MAVSVQAKRSRVEKLSKLSLLTLLKKFFLVSIPALIIFTMVYVVIHFSTLNVEIQTQKEAYQKELVELNTKLINLNKSIESLTIGLENIR</sequence>
<evidence type="ECO:0000256" key="1">
    <source>
        <dbReference type="SAM" id="Coils"/>
    </source>
</evidence>
<organism evidence="3 4">
    <name type="scientific">Thermosipho japonicus</name>
    <dbReference type="NCBI Taxonomy" id="90323"/>
    <lineage>
        <taxon>Bacteria</taxon>
        <taxon>Thermotogati</taxon>
        <taxon>Thermotogota</taxon>
        <taxon>Thermotogae</taxon>
        <taxon>Thermotogales</taxon>
        <taxon>Fervidobacteriaceae</taxon>
        <taxon>Thermosipho</taxon>
    </lineage>
</organism>
<evidence type="ECO:0000313" key="4">
    <source>
        <dbReference type="Proteomes" id="UP000555828"/>
    </source>
</evidence>
<protein>
    <submittedName>
        <fullName evidence="3">Peptidoglycan hydrolase CwlO-like protein</fullName>
    </submittedName>
</protein>
<gene>
    <name evidence="3" type="ORF">HNP65_001540</name>
</gene>
<evidence type="ECO:0000256" key="2">
    <source>
        <dbReference type="SAM" id="Phobius"/>
    </source>
</evidence>
<feature type="transmembrane region" description="Helical" evidence="2">
    <location>
        <begin position="27"/>
        <end position="47"/>
    </location>
</feature>
<dbReference type="EMBL" id="JACHEX010000004">
    <property type="protein sequence ID" value="MBB6063077.1"/>
    <property type="molecule type" value="Genomic_DNA"/>
</dbReference>
<keyword evidence="4" id="KW-1185">Reference proteome</keyword>
<feature type="coiled-coil region" evidence="1">
    <location>
        <begin position="51"/>
        <end position="78"/>
    </location>
</feature>
<dbReference type="AlphaFoldDB" id="A0A841GL02"/>
<comment type="caution">
    <text evidence="3">The sequence shown here is derived from an EMBL/GenBank/DDBJ whole genome shotgun (WGS) entry which is preliminary data.</text>
</comment>
<proteinExistence type="predicted"/>
<reference evidence="3 4" key="1">
    <citation type="submission" date="2020-08" db="EMBL/GenBank/DDBJ databases">
        <title>Genomic Encyclopedia of Type Strains, Phase IV (KMG-IV): sequencing the most valuable type-strain genomes for metagenomic binning, comparative biology and taxonomic classification.</title>
        <authorList>
            <person name="Goeker M."/>
        </authorList>
    </citation>
    <scope>NUCLEOTIDE SEQUENCE [LARGE SCALE GENOMIC DNA]</scope>
    <source>
        <strain evidence="3 4">DSM 13481</strain>
    </source>
</reference>
<evidence type="ECO:0000313" key="3">
    <source>
        <dbReference type="EMBL" id="MBB6063077.1"/>
    </source>
</evidence>
<dbReference type="RefSeq" id="WP_184619677.1">
    <property type="nucleotide sequence ID" value="NZ_JACHEX010000004.1"/>
</dbReference>
<name>A0A841GL02_9BACT</name>
<accession>A0A841GL02</accession>
<keyword evidence="3" id="KW-0378">Hydrolase</keyword>
<keyword evidence="2" id="KW-0472">Membrane</keyword>